<dbReference type="Gene3D" id="3.40.1000.10">
    <property type="entry name" value="Mog1/PsbP, alpha/beta/alpha sandwich"/>
    <property type="match status" value="1"/>
</dbReference>
<dbReference type="STRING" id="85968.GCA_900073015_02537"/>
<proteinExistence type="predicted"/>
<evidence type="ECO:0000313" key="3">
    <source>
        <dbReference type="Proteomes" id="UP000230551"/>
    </source>
</evidence>
<dbReference type="Pfam" id="PF10738">
    <property type="entry name" value="Lpp-LpqN"/>
    <property type="match status" value="1"/>
</dbReference>
<comment type="caution">
    <text evidence="2">The sequence shown here is derived from an EMBL/GenBank/DDBJ whole genome shotgun (WGS) entry which is preliminary data.</text>
</comment>
<protein>
    <recommendedName>
        <fullName evidence="4">Lipoprotein LpqN</fullName>
    </recommendedName>
</protein>
<keyword evidence="1" id="KW-0732">Signal</keyword>
<evidence type="ECO:0008006" key="4">
    <source>
        <dbReference type="Google" id="ProtNLM"/>
    </source>
</evidence>
<keyword evidence="3" id="KW-1185">Reference proteome</keyword>
<evidence type="ECO:0000256" key="1">
    <source>
        <dbReference type="ARBA" id="ARBA00022729"/>
    </source>
</evidence>
<name>A0A2G5P7B3_9MYCO</name>
<gene>
    <name evidence="2" type="ORF">CQY22_014910</name>
</gene>
<accession>A0A2G5P7B3</accession>
<dbReference type="Proteomes" id="UP000230551">
    <property type="component" value="Unassembled WGS sequence"/>
</dbReference>
<sequence length="155" mass="16441">MPLLELPPTVLGQPTVAIPQPPGWTRYSDMDSDVIRGAIVNLALRADNFTPNAVVTVGDVPAGVTEPDQALDAEEAGLNQAGMYVETSTPGTVCGFQSRTVTYTMESRPCTAVIVATERAGKLLSVVVTMQTSDGSNAIYAKDSQAILNGFQIYY</sequence>
<evidence type="ECO:0000313" key="2">
    <source>
        <dbReference type="EMBL" id="PIB73913.1"/>
    </source>
</evidence>
<dbReference type="EMBL" id="PDCN02000022">
    <property type="protein sequence ID" value="PIB73913.1"/>
    <property type="molecule type" value="Genomic_DNA"/>
</dbReference>
<reference evidence="2 3" key="1">
    <citation type="journal article" date="2017" name="Infect. Genet. Evol.">
        <title>The new phylogeny of the genus Mycobacterium: The old and the news.</title>
        <authorList>
            <person name="Tortoli E."/>
            <person name="Fedrizzi T."/>
            <person name="Meehan C.J."/>
            <person name="Trovato A."/>
            <person name="Grottola A."/>
            <person name="Giacobazzi E."/>
            <person name="Serpini G.F."/>
            <person name="Tagliazucchi S."/>
            <person name="Fabio A."/>
            <person name="Bettua C."/>
            <person name="Bertorelli R."/>
            <person name="Frascaro F."/>
            <person name="De Sanctis V."/>
            <person name="Pecorari M."/>
            <person name="Jousson O."/>
            <person name="Segata N."/>
            <person name="Cirillo D.M."/>
        </authorList>
    </citation>
    <scope>NUCLEOTIDE SEQUENCE [LARGE SCALE GENOMIC DNA]</scope>
    <source>
        <strain evidence="2 3">CIP1034565</strain>
    </source>
</reference>
<dbReference type="AlphaFoldDB" id="A0A2G5P7B3"/>
<organism evidence="2 3">
    <name type="scientific">Mycolicibacterium brumae</name>
    <dbReference type="NCBI Taxonomy" id="85968"/>
    <lineage>
        <taxon>Bacteria</taxon>
        <taxon>Bacillati</taxon>
        <taxon>Actinomycetota</taxon>
        <taxon>Actinomycetes</taxon>
        <taxon>Mycobacteriales</taxon>
        <taxon>Mycobacteriaceae</taxon>
        <taxon>Mycolicibacterium</taxon>
    </lineage>
</organism>
<dbReference type="InterPro" id="IPR019674">
    <property type="entry name" value="Lipoprotein_LpqN/LpqT-like"/>
</dbReference>